<feature type="non-terminal residue" evidence="2">
    <location>
        <position position="1"/>
    </location>
</feature>
<dbReference type="InterPro" id="IPR014710">
    <property type="entry name" value="RmlC-like_jellyroll"/>
</dbReference>
<sequence>SDPDHGTRQGSTVLKSLEQNSFSSPIEEIEHTLVHPAQGPEMASALLTWPIYTALLTCSLTSTIAWDYTAAIPGLKASQLVFDDVPGFTRSVQRDTYSLVAPESQVWQPHPRWPGALTAHLISPAVKANFAMFFAKLGLNSTGTSPATGVERFIFVLGGELTLDVVGENAPVQLTYNDYAYLPPGQEHSLSTSSEASLLVFERRYAGQGSPDFVHGHTEDSPLLPVPGEVFRLRKLVPQTPAYDFNIHIMDFSPGEHLNVKEMHYNQHGLLLLAGKGIYRLNEDWHAVQAGDVIWMAPYVPQWYAALGTQPTRYLIYKDTTLDPLETPWLGQGAAASACGCAARSCNAA</sequence>
<organism evidence="2">
    <name type="scientific">Auxenochlorella protothecoides</name>
    <name type="common">Green microalga</name>
    <name type="synonym">Chlorella protothecoides</name>
    <dbReference type="NCBI Taxonomy" id="3075"/>
    <lineage>
        <taxon>Eukaryota</taxon>
        <taxon>Viridiplantae</taxon>
        <taxon>Chlorophyta</taxon>
        <taxon>core chlorophytes</taxon>
        <taxon>Trebouxiophyceae</taxon>
        <taxon>Chlorellales</taxon>
        <taxon>Chlorellaceae</taxon>
        <taxon>Auxenochlorella</taxon>
    </lineage>
</organism>
<feature type="domain" description="Cupin type-2" evidence="1">
    <location>
        <begin position="249"/>
        <end position="315"/>
    </location>
</feature>
<dbReference type="InterPro" id="IPR011051">
    <property type="entry name" value="RmlC_Cupin_sf"/>
</dbReference>
<dbReference type="NCBIfam" id="TIGR03214">
    <property type="entry name" value="ura-cupin"/>
    <property type="match status" value="1"/>
</dbReference>
<dbReference type="CDD" id="cd02212">
    <property type="entry name" value="cupin_UGlyAH_C"/>
    <property type="match status" value="1"/>
</dbReference>
<dbReference type="PANTHER" id="PTHR34571">
    <property type="entry name" value="(S)-UREIDOGLYCINE AMINOHYDROLASE"/>
    <property type="match status" value="1"/>
</dbReference>
<gene>
    <name evidence="2" type="ORF">g.33049</name>
</gene>
<dbReference type="InterPro" id="IPR044697">
    <property type="entry name" value="UGlyAH_cupin_C"/>
</dbReference>
<dbReference type="InterPro" id="IPR017627">
    <property type="entry name" value="UGHY"/>
</dbReference>
<dbReference type="AlphaFoldDB" id="A0A1D2A0Q0"/>
<dbReference type="PANTHER" id="PTHR34571:SF1">
    <property type="entry name" value="(S)-UREIDOGLYCINE AMINOHYDROLASE"/>
    <property type="match status" value="1"/>
</dbReference>
<protein>
    <recommendedName>
        <fullName evidence="1">Cupin type-2 domain-containing protein</fullName>
    </recommendedName>
</protein>
<evidence type="ECO:0000313" key="2">
    <source>
        <dbReference type="EMBL" id="JAT72762.1"/>
    </source>
</evidence>
<dbReference type="Pfam" id="PF07883">
    <property type="entry name" value="Cupin_2"/>
    <property type="match status" value="1"/>
</dbReference>
<reference evidence="2" key="1">
    <citation type="submission" date="2015-08" db="EMBL/GenBank/DDBJ databases">
        <authorList>
            <person name="Babu N.S."/>
            <person name="Beckwith C.J."/>
            <person name="Beseler K.G."/>
            <person name="Brison A."/>
            <person name="Carone J.V."/>
            <person name="Caskin T.P."/>
            <person name="Diamond M."/>
            <person name="Durham M.E."/>
            <person name="Foxe J.M."/>
            <person name="Go M."/>
            <person name="Henderson B.A."/>
            <person name="Jones I.B."/>
            <person name="McGettigan J.A."/>
            <person name="Micheletti S.J."/>
            <person name="Nasrallah M.E."/>
            <person name="Ortiz D."/>
            <person name="Piller C.R."/>
            <person name="Privatt S.R."/>
            <person name="Schneider S.L."/>
            <person name="Sharp S."/>
            <person name="Smith T.C."/>
            <person name="Stanton J.D."/>
            <person name="Ullery H.E."/>
            <person name="Wilson R.J."/>
            <person name="Serrano M.G."/>
            <person name="Buck G."/>
            <person name="Lee V."/>
            <person name="Wang Y."/>
            <person name="Carvalho R."/>
            <person name="Voegtly L."/>
            <person name="Shi R."/>
            <person name="Duckworth R."/>
            <person name="Johnson A."/>
            <person name="Loviza R."/>
            <person name="Walstead R."/>
            <person name="Shah Z."/>
            <person name="Kiflezghi M."/>
            <person name="Wade K."/>
            <person name="Ball S.L."/>
            <person name="Bradley K.W."/>
            <person name="Asai D.J."/>
            <person name="Bowman C.A."/>
            <person name="Russell D.A."/>
            <person name="Pope W.H."/>
            <person name="Jacobs-Sera D."/>
            <person name="Hendrix R.W."/>
            <person name="Hatfull G.F."/>
        </authorList>
    </citation>
    <scope>NUCLEOTIDE SEQUENCE</scope>
</reference>
<proteinExistence type="predicted"/>
<accession>A0A1D2A0Q0</accession>
<dbReference type="EMBL" id="GDKF01005860">
    <property type="protein sequence ID" value="JAT72762.1"/>
    <property type="molecule type" value="Transcribed_RNA"/>
</dbReference>
<dbReference type="SUPFAM" id="SSF51182">
    <property type="entry name" value="RmlC-like cupins"/>
    <property type="match status" value="1"/>
</dbReference>
<evidence type="ECO:0000259" key="1">
    <source>
        <dbReference type="Pfam" id="PF07883"/>
    </source>
</evidence>
<dbReference type="Gene3D" id="2.60.120.10">
    <property type="entry name" value="Jelly Rolls"/>
    <property type="match status" value="1"/>
</dbReference>
<dbReference type="InterPro" id="IPR013096">
    <property type="entry name" value="Cupin_2"/>
</dbReference>
<name>A0A1D2A0Q0_AUXPR</name>
<dbReference type="GO" id="GO:0071522">
    <property type="term" value="F:ureidoglycine aminohydrolase activity"/>
    <property type="evidence" value="ECO:0007669"/>
    <property type="project" value="InterPro"/>
</dbReference>